<feature type="compositionally biased region" description="Polar residues" evidence="1">
    <location>
        <begin position="168"/>
        <end position="182"/>
    </location>
</feature>
<dbReference type="STRING" id="1569628.A0A316USQ3"/>
<feature type="compositionally biased region" description="Polar residues" evidence="1">
    <location>
        <begin position="1199"/>
        <end position="1217"/>
    </location>
</feature>
<feature type="compositionally biased region" description="Low complexity" evidence="1">
    <location>
        <begin position="77"/>
        <end position="101"/>
    </location>
</feature>
<reference evidence="2 3" key="1">
    <citation type="journal article" date="2018" name="Mol. Biol. Evol.">
        <title>Broad Genomic Sampling Reveals a Smut Pathogenic Ancestry of the Fungal Clade Ustilaginomycotina.</title>
        <authorList>
            <person name="Kijpornyongpan T."/>
            <person name="Mondo S.J."/>
            <person name="Barry K."/>
            <person name="Sandor L."/>
            <person name="Lee J."/>
            <person name="Lipzen A."/>
            <person name="Pangilinan J."/>
            <person name="LaButti K."/>
            <person name="Hainaut M."/>
            <person name="Henrissat B."/>
            <person name="Grigoriev I.V."/>
            <person name="Spatafora J.W."/>
            <person name="Aime M.C."/>
        </authorList>
    </citation>
    <scope>NUCLEOTIDE SEQUENCE [LARGE SCALE GENOMIC DNA]</scope>
    <source>
        <strain evidence="2 3">MCA 5214</strain>
    </source>
</reference>
<feature type="compositionally biased region" description="Polar residues" evidence="1">
    <location>
        <begin position="247"/>
        <end position="261"/>
    </location>
</feature>
<feature type="compositionally biased region" description="Basic and acidic residues" evidence="1">
    <location>
        <begin position="412"/>
        <end position="423"/>
    </location>
</feature>
<feature type="compositionally biased region" description="Polar residues" evidence="1">
    <location>
        <begin position="1"/>
        <end position="11"/>
    </location>
</feature>
<feature type="compositionally biased region" description="Polar residues" evidence="1">
    <location>
        <begin position="28"/>
        <end position="45"/>
    </location>
</feature>
<dbReference type="OrthoDB" id="3363736at2759"/>
<feature type="region of interest" description="Disordered" evidence="1">
    <location>
        <begin position="1"/>
        <end position="545"/>
    </location>
</feature>
<feature type="compositionally biased region" description="Acidic residues" evidence="1">
    <location>
        <begin position="424"/>
        <end position="433"/>
    </location>
</feature>
<feature type="compositionally biased region" description="Polar residues" evidence="1">
    <location>
        <begin position="198"/>
        <end position="211"/>
    </location>
</feature>
<feature type="compositionally biased region" description="Low complexity" evidence="1">
    <location>
        <begin position="1240"/>
        <end position="1270"/>
    </location>
</feature>
<feature type="region of interest" description="Disordered" evidence="1">
    <location>
        <begin position="1137"/>
        <end position="1357"/>
    </location>
</feature>
<feature type="compositionally biased region" description="Pro residues" evidence="1">
    <location>
        <begin position="1171"/>
        <end position="1188"/>
    </location>
</feature>
<feature type="compositionally biased region" description="Low complexity" evidence="1">
    <location>
        <begin position="262"/>
        <end position="280"/>
    </location>
</feature>
<dbReference type="EMBL" id="KZ819666">
    <property type="protein sequence ID" value="PWN28024.1"/>
    <property type="molecule type" value="Genomic_DNA"/>
</dbReference>
<dbReference type="Proteomes" id="UP000245884">
    <property type="component" value="Unassembled WGS sequence"/>
</dbReference>
<feature type="region of interest" description="Disordered" evidence="1">
    <location>
        <begin position="571"/>
        <end position="707"/>
    </location>
</feature>
<proteinExistence type="predicted"/>
<feature type="compositionally biased region" description="Basic and acidic residues" evidence="1">
    <location>
        <begin position="1603"/>
        <end position="1612"/>
    </location>
</feature>
<feature type="compositionally biased region" description="Low complexity" evidence="1">
    <location>
        <begin position="323"/>
        <end position="344"/>
    </location>
</feature>
<dbReference type="GeneID" id="37027823"/>
<feature type="compositionally biased region" description="Basic and acidic residues" evidence="1">
    <location>
        <begin position="102"/>
        <end position="113"/>
    </location>
</feature>
<name>A0A316USQ3_9BASI</name>
<feature type="compositionally biased region" description="Acidic residues" evidence="1">
    <location>
        <begin position="681"/>
        <end position="695"/>
    </location>
</feature>
<protein>
    <submittedName>
        <fullName evidence="2">Uncharacterized protein</fullName>
    </submittedName>
</protein>
<feature type="compositionally biased region" description="Low complexity" evidence="1">
    <location>
        <begin position="1317"/>
        <end position="1357"/>
    </location>
</feature>
<feature type="region of interest" description="Disordered" evidence="1">
    <location>
        <begin position="1481"/>
        <end position="1512"/>
    </location>
</feature>
<feature type="region of interest" description="Disordered" evidence="1">
    <location>
        <begin position="1590"/>
        <end position="1657"/>
    </location>
</feature>
<feature type="compositionally biased region" description="Low complexity" evidence="1">
    <location>
        <begin position="1152"/>
        <end position="1168"/>
    </location>
</feature>
<feature type="compositionally biased region" description="Acidic residues" evidence="1">
    <location>
        <begin position="483"/>
        <end position="496"/>
    </location>
</feature>
<evidence type="ECO:0000313" key="3">
    <source>
        <dbReference type="Proteomes" id="UP000245884"/>
    </source>
</evidence>
<feature type="compositionally biased region" description="Polar residues" evidence="1">
    <location>
        <begin position="1613"/>
        <end position="1637"/>
    </location>
</feature>
<feature type="compositionally biased region" description="Acidic residues" evidence="1">
    <location>
        <begin position="1271"/>
        <end position="1282"/>
    </location>
</feature>
<dbReference type="RefSeq" id="XP_025362636.1">
    <property type="nucleotide sequence ID" value="XM_025506000.1"/>
</dbReference>
<feature type="region of interest" description="Disordered" evidence="1">
    <location>
        <begin position="1381"/>
        <end position="1400"/>
    </location>
</feature>
<feature type="compositionally biased region" description="Low complexity" evidence="1">
    <location>
        <begin position="223"/>
        <end position="238"/>
    </location>
</feature>
<feature type="compositionally biased region" description="Acidic residues" evidence="1">
    <location>
        <begin position="529"/>
        <end position="543"/>
    </location>
</feature>
<feature type="compositionally biased region" description="Basic and acidic residues" evidence="1">
    <location>
        <begin position="1228"/>
        <end position="1238"/>
    </location>
</feature>
<evidence type="ECO:0000256" key="1">
    <source>
        <dbReference type="SAM" id="MobiDB-lite"/>
    </source>
</evidence>
<evidence type="ECO:0000313" key="2">
    <source>
        <dbReference type="EMBL" id="PWN28024.1"/>
    </source>
</evidence>
<keyword evidence="3" id="KW-1185">Reference proteome</keyword>
<organism evidence="2 3">
    <name type="scientific">Jaminaea rosea</name>
    <dbReference type="NCBI Taxonomy" id="1569628"/>
    <lineage>
        <taxon>Eukaryota</taxon>
        <taxon>Fungi</taxon>
        <taxon>Dikarya</taxon>
        <taxon>Basidiomycota</taxon>
        <taxon>Ustilaginomycotina</taxon>
        <taxon>Exobasidiomycetes</taxon>
        <taxon>Microstromatales</taxon>
        <taxon>Microstromatales incertae sedis</taxon>
        <taxon>Jaminaea</taxon>
    </lineage>
</organism>
<feature type="compositionally biased region" description="Acidic residues" evidence="1">
    <location>
        <begin position="625"/>
        <end position="636"/>
    </location>
</feature>
<feature type="compositionally biased region" description="Polar residues" evidence="1">
    <location>
        <begin position="599"/>
        <end position="608"/>
    </location>
</feature>
<gene>
    <name evidence="2" type="ORF">BDZ90DRAFT_231791</name>
</gene>
<accession>A0A316USQ3</accession>
<sequence>MEQARPTTSTRAPLGARNLNTHHERLTQDGSNTKNHRASSPSSSLLMAKVNAIRARENVKSRMLQQVDYPTPPPSSQSPARSQTSSRYSASASPSPLTPASKAKDSYKRDREITSPVIAARTQLKDDSPNPRMKKRTDERPTPNRRPATAQPRYSADSDADDDDEAQNAGNSPRRSKASSGGSRVLDLMSIRSDPIPSETTAANISASFDSSIRRSGRARTQAPGKGIAAALAPAPSRAGDRASPGASFSTGRQRSATPRQANSASPAFVSSPAPPAAIESEAETSDPNELFSSSDEDENEAQYHSQPILKPVAKRISGSRGRVSNSQPLPSSSGKSSSGGRRSVPPPQRRRAKSAQLGTAKTPANGGKTPHGSKKKAATTVKRPPPIGPREKLSPFVPRPASPSDDPLLLKGRDGYGRRAEEQEQDYEDGEVNDTFAAVGRQGRRAAPADKEQSSSSATSERVSLLDPALSEHEYSCGQADSSEDEDEGADDDGAAMEQEPQGAHSFSSDFSRLAAEMRADLGTEENAAAEEMEQEEPEEYSVEMHDAGHDGLDFAFGADNHHDDGGFYMDAAAGADSDSDDGGYSALQEQEQAQAQHVSGSMQNLETSEDQKVDFMESRVSEDVSDATWPDEQDDTRVTEPAANYRDEEAHIAAIQGSPSRSAEADIRQDEDLAPEQPVSEDEAVQSVDEEVGSDLHEPAPLAPSSAIRAVVDDERDAAEAEETLNGFANMSVTQDEGEDEEEHDVKAAESLFKQVTGAPIESTPARAPTAATAQPSLFSQSVILPSPSTTGMAQRSHSHLESDSMRSMMHSLHRPTPIVEVMSSDAQAAARAAAILRLHHNWIHEGTLTTTAGHDGAEKTFVGSVLTGGHDDTTAPGDNELPQLLKDAEAELARLGVAERNQARSKTPDAVADTTPEANYPAATAATPLANQTLSAPTPRVPGAWSWSPLNLSFLAPSLSTASSRAPSREPTPLNGNALSQALQADSTSFPRSAWKALEGTVKGMVREAVGEAQGGDKDKAQRAAWRTLSLSTAVDRFIAAHDIDASQLRDRWSRRSLERSVLALQRQYFCKLERRNFGCLTEEEALLAERPLGSESTTIGQITAPVDMTSSHLQTPMASLSRAVLSGAEPSPLMRAATASHSTPLDPRSGSNIAASRANSAARAVPLDPPTPLATPSQPFPSPAPAEAHDVAATPVQQQRESSTEGSFMQRSWSLKKRVSQLFRRGEEAEKEQEQDPPQKQAQEQEGQPAEESTEVVVESEASSSPSEEEVVTADVEEALPSPHFSPRSIYPAVPTSPMLSSAMPPPPPPEPTAADLSSASARELSASSVSARPRGRSSISSTTSSSADDSNSSLLAQEAAAAAAVMLQKRQLNRVSRTTGLVTESPKTKGGNNSFIISNSTSTWISPRVLRKARASQAGGEGARSPLAKRTIVTAAVDRYNTSRASTSLLSPPRARSSLSLAHRSSSFVRPTAVLSANSPAKRASAPVSFPSRNLGTSGGGSRGGSSFVRPTVLAGLGDDSHVSARLKAQALAKAREDRTWLSPLAKRRRAEQLEAQAAGRKQSAKGVDPIAAAVAAKAAERRARGSCASPSFLSRRRAQEEQKENSFDQSAEEGSSSLQFRLPSTSGSATSGRLFAPRRDASSGSIVARQL</sequence>
<feature type="region of interest" description="Disordered" evidence="1">
    <location>
        <begin position="727"/>
        <end position="746"/>
    </location>
</feature>
<feature type="compositionally biased region" description="Low complexity" evidence="1">
    <location>
        <begin position="572"/>
        <end position="598"/>
    </location>
</feature>
<feature type="compositionally biased region" description="Basic and acidic residues" evidence="1">
    <location>
        <begin position="611"/>
        <end position="624"/>
    </location>
</feature>